<evidence type="ECO:0000259" key="8">
    <source>
        <dbReference type="Pfam" id="PF00408"/>
    </source>
</evidence>
<dbReference type="InterPro" id="IPR005846">
    <property type="entry name" value="A-D-PHexomutase_a/b/a-III"/>
</dbReference>
<keyword evidence="13" id="KW-1185">Reference proteome</keyword>
<evidence type="ECO:0000256" key="4">
    <source>
        <dbReference type="ARBA" id="ARBA00022723"/>
    </source>
</evidence>
<feature type="domain" description="Alpha-D-phosphohexomutase alpha/beta/alpha" evidence="9">
    <location>
        <begin position="2"/>
        <end position="128"/>
    </location>
</feature>
<dbReference type="InterPro" id="IPR005843">
    <property type="entry name" value="A-D-PHexomutase_C"/>
</dbReference>
<dbReference type="Pfam" id="PF00408">
    <property type="entry name" value="PGM_PMM_IV"/>
    <property type="match status" value="1"/>
</dbReference>
<dbReference type="Gene3D" id="3.30.310.50">
    <property type="entry name" value="Alpha-D-phosphohexomutase, C-terminal domain"/>
    <property type="match status" value="1"/>
</dbReference>
<dbReference type="PROSITE" id="PS00710">
    <property type="entry name" value="PGM_PMM"/>
    <property type="match status" value="1"/>
</dbReference>
<dbReference type="PANTHER" id="PTHR43771">
    <property type="entry name" value="PHOSPHOMANNOMUTASE"/>
    <property type="match status" value="1"/>
</dbReference>
<comment type="similarity">
    <text evidence="2 7">Belongs to the phosphohexose mutase family.</text>
</comment>
<dbReference type="InterPro" id="IPR036900">
    <property type="entry name" value="A-D-PHexomutase_C_sf"/>
</dbReference>
<evidence type="ECO:0000259" key="9">
    <source>
        <dbReference type="Pfam" id="PF02878"/>
    </source>
</evidence>
<comment type="cofactor">
    <cofactor evidence="1">
        <name>Mg(2+)</name>
        <dbReference type="ChEBI" id="CHEBI:18420"/>
    </cofactor>
</comment>
<dbReference type="Proteomes" id="UP001596390">
    <property type="component" value="Unassembled WGS sequence"/>
</dbReference>
<dbReference type="PRINTS" id="PR00509">
    <property type="entry name" value="PGMPMM"/>
</dbReference>
<dbReference type="RefSeq" id="WP_267664212.1">
    <property type="nucleotide sequence ID" value="NZ_JAODIX010000034.1"/>
</dbReference>
<dbReference type="SUPFAM" id="SSF53738">
    <property type="entry name" value="Phosphoglucomutase, first 3 domains"/>
    <property type="match status" value="3"/>
</dbReference>
<dbReference type="InterPro" id="IPR005845">
    <property type="entry name" value="A-D-PHexomutase_a/b/a-II"/>
</dbReference>
<dbReference type="InterPro" id="IPR005841">
    <property type="entry name" value="Alpha-D-phosphohexomutase_SF"/>
</dbReference>
<dbReference type="Gene3D" id="3.40.120.10">
    <property type="entry name" value="Alpha-D-Glucose-1,6-Bisphosphate, subunit A, domain 3"/>
    <property type="match status" value="3"/>
</dbReference>
<comment type="caution">
    <text evidence="12">The sequence shown here is derived from an EMBL/GenBank/DDBJ whole genome shotgun (WGS) entry which is preliminary data.</text>
</comment>
<dbReference type="Pfam" id="PF02879">
    <property type="entry name" value="PGM_PMM_II"/>
    <property type="match status" value="1"/>
</dbReference>
<keyword evidence="3" id="KW-0597">Phosphoprotein</keyword>
<dbReference type="Pfam" id="PF02878">
    <property type="entry name" value="PGM_PMM_I"/>
    <property type="match status" value="1"/>
</dbReference>
<dbReference type="Pfam" id="PF02880">
    <property type="entry name" value="PGM_PMM_III"/>
    <property type="match status" value="1"/>
</dbReference>
<reference evidence="12 13" key="1">
    <citation type="journal article" date="2019" name="Int. J. Syst. Evol. Microbiol.">
        <title>The Global Catalogue of Microorganisms (GCM) 10K type strain sequencing project: providing services to taxonomists for standard genome sequencing and annotation.</title>
        <authorList>
            <consortium name="The Broad Institute Genomics Platform"/>
            <consortium name="The Broad Institute Genome Sequencing Center for Infectious Disease"/>
            <person name="Wu L."/>
            <person name="Ma J."/>
        </authorList>
    </citation>
    <scope>NUCLEOTIDE SEQUENCE [LARGE SCALE GENOMIC DNA]</scope>
    <source>
        <strain evidence="12 13">Q85</strain>
    </source>
</reference>
<accession>A0ABD5YCW0</accession>
<evidence type="ECO:0000313" key="13">
    <source>
        <dbReference type="Proteomes" id="UP001596390"/>
    </source>
</evidence>
<feature type="domain" description="Alpha-D-phosphohexomutase alpha/beta/alpha" evidence="10">
    <location>
        <begin position="162"/>
        <end position="243"/>
    </location>
</feature>
<dbReference type="GO" id="GO:0046872">
    <property type="term" value="F:metal ion binding"/>
    <property type="evidence" value="ECO:0007669"/>
    <property type="project" value="UniProtKB-KW"/>
</dbReference>
<feature type="domain" description="Alpha-D-phosphohexomutase alpha/beta/alpha" evidence="11">
    <location>
        <begin position="248"/>
        <end position="350"/>
    </location>
</feature>
<evidence type="ECO:0000259" key="11">
    <source>
        <dbReference type="Pfam" id="PF02880"/>
    </source>
</evidence>
<evidence type="ECO:0000256" key="3">
    <source>
        <dbReference type="ARBA" id="ARBA00022553"/>
    </source>
</evidence>
<feature type="domain" description="Alpha-D-phosphohexomutase C-terminal" evidence="8">
    <location>
        <begin position="373"/>
        <end position="429"/>
    </location>
</feature>
<evidence type="ECO:0000259" key="10">
    <source>
        <dbReference type="Pfam" id="PF02879"/>
    </source>
</evidence>
<proteinExistence type="inferred from homology"/>
<dbReference type="InterPro" id="IPR016066">
    <property type="entry name" value="A-D-PHexomutase_CS"/>
</dbReference>
<evidence type="ECO:0000256" key="7">
    <source>
        <dbReference type="RuleBase" id="RU004326"/>
    </source>
</evidence>
<dbReference type="EMBL" id="JBHSZZ010000034">
    <property type="protein sequence ID" value="MFC7187108.1"/>
    <property type="molecule type" value="Genomic_DNA"/>
</dbReference>
<dbReference type="EC" id="5.4.2.10" evidence="12"/>
<evidence type="ECO:0000256" key="5">
    <source>
        <dbReference type="ARBA" id="ARBA00022842"/>
    </source>
</evidence>
<evidence type="ECO:0000256" key="1">
    <source>
        <dbReference type="ARBA" id="ARBA00001946"/>
    </source>
</evidence>
<organism evidence="12 13">
    <name type="scientific">Halorubrum yunnanense</name>
    <dbReference type="NCBI Taxonomy" id="1526162"/>
    <lineage>
        <taxon>Archaea</taxon>
        <taxon>Methanobacteriati</taxon>
        <taxon>Methanobacteriota</taxon>
        <taxon>Stenosarchaea group</taxon>
        <taxon>Halobacteria</taxon>
        <taxon>Halobacteriales</taxon>
        <taxon>Haloferacaceae</taxon>
        <taxon>Halorubrum</taxon>
    </lineage>
</organism>
<dbReference type="AlphaFoldDB" id="A0ABD5YCW0"/>
<dbReference type="InterPro" id="IPR005844">
    <property type="entry name" value="A-D-PHexomutase_a/b/a-I"/>
</dbReference>
<dbReference type="PANTHER" id="PTHR43771:SF1">
    <property type="entry name" value="PHOSPHOMANNOMUTASE"/>
    <property type="match status" value="1"/>
</dbReference>
<dbReference type="InterPro" id="IPR024086">
    <property type="entry name" value="GlmM_arc-type"/>
</dbReference>
<dbReference type="NCBIfam" id="TIGR03990">
    <property type="entry name" value="Arch_GlmM"/>
    <property type="match status" value="1"/>
</dbReference>
<keyword evidence="4 7" id="KW-0479">Metal-binding</keyword>
<gene>
    <name evidence="12" type="primary">glmM</name>
    <name evidence="12" type="ORF">ACFQMK_09450</name>
</gene>
<keyword evidence="6 12" id="KW-0413">Isomerase</keyword>
<dbReference type="CDD" id="cd03087">
    <property type="entry name" value="PGM_like1"/>
    <property type="match status" value="1"/>
</dbReference>
<evidence type="ECO:0000256" key="6">
    <source>
        <dbReference type="ARBA" id="ARBA00023235"/>
    </source>
</evidence>
<dbReference type="GO" id="GO:0008966">
    <property type="term" value="F:phosphoglucosamine mutase activity"/>
    <property type="evidence" value="ECO:0007669"/>
    <property type="project" value="UniProtKB-EC"/>
</dbReference>
<name>A0ABD5YCW0_9EURY</name>
<dbReference type="SUPFAM" id="SSF55957">
    <property type="entry name" value="Phosphoglucomutase, C-terminal domain"/>
    <property type="match status" value="1"/>
</dbReference>
<dbReference type="InterPro" id="IPR016055">
    <property type="entry name" value="A-D-PHexomutase_a/b/a-I/II/III"/>
</dbReference>
<protein>
    <submittedName>
        <fullName evidence="12">Phosphoglucosamine mutase</fullName>
        <ecNumber evidence="12">5.4.2.10</ecNumber>
    </submittedName>
</protein>
<keyword evidence="5 7" id="KW-0460">Magnesium</keyword>
<evidence type="ECO:0000313" key="12">
    <source>
        <dbReference type="EMBL" id="MFC7187108.1"/>
    </source>
</evidence>
<evidence type="ECO:0000256" key="2">
    <source>
        <dbReference type="ARBA" id="ARBA00010231"/>
    </source>
</evidence>
<sequence length="442" mass="46025">MFGTSGVRGRVGEEVTAGLALDIGRALATDGAETVVLGRDARESGRTLSRAVSAGITECGGDVVDVGVQPTPTVARSVVREGADAGVVVTASHNPAPDNGIKLWAADGRAFGDDANARITEVVESETFDLAAWDEFGERRALEGARARHERALRESVAIPDDPSVVVDLGNGVGRVTADALHAAGCDVETLNAQRDGRFPGRPSEPTAENCGTACAVVEATGADLGVVHDGDADRMMAIDERGRFVSGDALLALFARREAGDGDRVAVPVDTSLLVADALAEVGAEVTYTPVGDAYVAAETAEPDVVFGGEPSGAWIWPDRTRCPDGPLAACALAALVGAEGSLAAMVDGLPTYPIRRDSRRTDAKLAIVDRVAELAREEFDDVSALDGIRVGTETGWFLVRPSGTEPLVRITAEARDEADADDLFATARDLIDQAAADRSR</sequence>